<dbReference type="OrthoDB" id="20736at10239"/>
<organism evidence="1 2">
    <name type="scientific">Synechococcus phage S-RIM8 A.HR1</name>
    <dbReference type="NCBI Taxonomy" id="869724"/>
    <lineage>
        <taxon>Viruses</taxon>
        <taxon>Duplodnaviria</taxon>
        <taxon>Heunggongvirae</taxon>
        <taxon>Uroviricota</taxon>
        <taxon>Caudoviricetes</taxon>
        <taxon>Pantevenvirales</taxon>
        <taxon>Kyanoviridae</taxon>
        <taxon>Neptunevirus</taxon>
        <taxon>Neptunevirus srim18</taxon>
    </lineage>
</organism>
<dbReference type="Proteomes" id="UP000007566">
    <property type="component" value="Segment"/>
</dbReference>
<dbReference type="RefSeq" id="YP_007518243.1">
    <property type="nucleotide sequence ID" value="NC_020486.1"/>
</dbReference>
<proteinExistence type="predicted"/>
<gene>
    <name evidence="1" type="ORF">SXDG_00189</name>
</gene>
<dbReference type="EMBL" id="JF974288">
    <property type="protein sequence ID" value="AFB17649.1"/>
    <property type="molecule type" value="Genomic_DNA"/>
</dbReference>
<reference evidence="1 2" key="1">
    <citation type="journal article" date="2012" name="Proc. Natl. Acad. Sci. U.S.A.">
        <title>Rapid diversification of coevolving marine Synechococcus and a virus.</title>
        <authorList>
            <person name="Marston M.F."/>
            <person name="Pierciey F.J.Jr."/>
            <person name="Shepard A."/>
            <person name="Gearin G."/>
            <person name="Qi J."/>
            <person name="Yandava C."/>
            <person name="Schuster S.C."/>
            <person name="Henn M.R."/>
            <person name="Martiny J.B."/>
        </authorList>
    </citation>
    <scope>NUCLEOTIDE SEQUENCE [LARGE SCALE GENOMIC DNA]</scope>
    <source>
        <strain evidence="1">S-RIM8 A.HR1</strain>
    </source>
</reference>
<name>H6BIB5_9CAUD</name>
<dbReference type="GeneID" id="14697019"/>
<evidence type="ECO:0000313" key="1">
    <source>
        <dbReference type="EMBL" id="AFB17649.1"/>
    </source>
</evidence>
<accession>H6BIB5</accession>
<dbReference type="KEGG" id="vg:14697019"/>
<protein>
    <submittedName>
        <fullName evidence="1">Uncharacterized protein</fullName>
    </submittedName>
</protein>
<sequence>MGKTEMTVPYYIEHDYKQVQVPQEILYYCDSFTMDADREDLRYLDCVYMNMGYYGNDPNVLKRMRNQYHYKVNPVFE</sequence>
<evidence type="ECO:0000313" key="2">
    <source>
        <dbReference type="Proteomes" id="UP000007566"/>
    </source>
</evidence>